<dbReference type="CDD" id="cd18617">
    <property type="entry name" value="GH43_XynB-like"/>
    <property type="match status" value="1"/>
</dbReference>
<dbReference type="Proteomes" id="UP000190951">
    <property type="component" value="Chromosome"/>
</dbReference>
<dbReference type="RefSeq" id="WP_077835937.1">
    <property type="nucleotide sequence ID" value="NZ_CP096983.1"/>
</dbReference>
<evidence type="ECO:0000256" key="4">
    <source>
        <dbReference type="RuleBase" id="RU361187"/>
    </source>
</evidence>
<dbReference type="InterPro" id="IPR041542">
    <property type="entry name" value="GH43_C2"/>
</dbReference>
<reference evidence="5 6" key="1">
    <citation type="submission" date="2022-04" db="EMBL/GenBank/DDBJ databases">
        <title>Genome sequence of C. roseum typestrain.</title>
        <authorList>
            <person name="Poehlein A."/>
            <person name="Schoch T."/>
            <person name="Duerre P."/>
            <person name="Daniel R."/>
        </authorList>
    </citation>
    <scope>NUCLEOTIDE SEQUENCE [LARGE SCALE GENOMIC DNA]</scope>
    <source>
        <strain evidence="5 6">DSM 7320</strain>
    </source>
</reference>
<sequence length="549" mass="62893">MFTDVLDNKNFKNPILPGFYPDPSICRVGEIYYMVNSSFAFFPGIPIFQSADLVNWEQIGHVLDRESQLKLDGAYYSGGIFAPTIRYHEGVFYVITTNVDNRGNFIVTANDPKGPWSEPYFIENAPGIDPSLFFDEDGKVYYTGCRETKNPRFFGDSEIWLQEIDLDKMQLKGESSTIWRGALKDVKCPEGPHIYKINGMYYLVISEGGTEHYHAITVARSKNISGPYEGNPGNPILTHRHLGKDYPISNTGHADLVKTQNDDWYMVLLGSRPYGGYYKNLGRETFLVPVVWEDGWPIVSPGTGKVEFEYPFPNLPRSDKGQEEIRDDFDKEVLDYKWNSLRTPKEKFWSLKERSGFLRLKLKPMRILDVVETKGDNNYKKYAEESPSFLARRQQHINFEVLTKMEFTPENDKETAGIALIQNNNHQFRLEYSMENGHKVVRLVSCKRECKESYVIDYEGKNIESTINSKVFEADVLYLKVTAIGQEYNFYYGSSLDEMKLLAENVDGRILSWELAGGFIGTCIGLFASSNGEASCNHADFDWFDYEGK</sequence>
<dbReference type="Pfam" id="PF04616">
    <property type="entry name" value="Glyco_hydro_43"/>
    <property type="match status" value="1"/>
</dbReference>
<keyword evidence="6" id="KW-1185">Reference proteome</keyword>
<dbReference type="STRING" id="84029.CROST_41090"/>
<name>A0A1S8KZK7_9CLOT</name>
<evidence type="ECO:0000256" key="2">
    <source>
        <dbReference type="ARBA" id="ARBA00022801"/>
    </source>
</evidence>
<dbReference type="Gene3D" id="2.115.10.20">
    <property type="entry name" value="Glycosyl hydrolase domain, family 43"/>
    <property type="match status" value="1"/>
</dbReference>
<proteinExistence type="inferred from homology"/>
<dbReference type="GO" id="GO:0005975">
    <property type="term" value="P:carbohydrate metabolic process"/>
    <property type="evidence" value="ECO:0007669"/>
    <property type="project" value="InterPro"/>
</dbReference>
<keyword evidence="2 4" id="KW-0378">Hydrolase</keyword>
<dbReference type="Pfam" id="PF17851">
    <property type="entry name" value="GH43_C2"/>
    <property type="match status" value="1"/>
</dbReference>
<organism evidence="5 6">
    <name type="scientific">Clostridium felsineum</name>
    <dbReference type="NCBI Taxonomy" id="36839"/>
    <lineage>
        <taxon>Bacteria</taxon>
        <taxon>Bacillati</taxon>
        <taxon>Bacillota</taxon>
        <taxon>Clostridia</taxon>
        <taxon>Eubacteriales</taxon>
        <taxon>Clostridiaceae</taxon>
        <taxon>Clostridium</taxon>
    </lineage>
</organism>
<evidence type="ECO:0000313" key="6">
    <source>
        <dbReference type="Proteomes" id="UP000190951"/>
    </source>
</evidence>
<accession>A0A1S8KZK7</accession>
<evidence type="ECO:0000313" key="5">
    <source>
        <dbReference type="EMBL" id="URZ12638.1"/>
    </source>
</evidence>
<dbReference type="InterPro" id="IPR013320">
    <property type="entry name" value="ConA-like_dom_sf"/>
</dbReference>
<dbReference type="SUPFAM" id="SSF49899">
    <property type="entry name" value="Concanavalin A-like lectins/glucanases"/>
    <property type="match status" value="1"/>
</dbReference>
<dbReference type="SUPFAM" id="SSF75005">
    <property type="entry name" value="Arabinanase/levansucrase/invertase"/>
    <property type="match status" value="1"/>
</dbReference>
<dbReference type="KEGG" id="crw:CROST_033610"/>
<dbReference type="PANTHER" id="PTHR42812">
    <property type="entry name" value="BETA-XYLOSIDASE"/>
    <property type="match status" value="1"/>
</dbReference>
<keyword evidence="3 4" id="KW-0326">Glycosidase</keyword>
<dbReference type="InterPro" id="IPR006710">
    <property type="entry name" value="Glyco_hydro_43"/>
</dbReference>
<evidence type="ECO:0000256" key="1">
    <source>
        <dbReference type="ARBA" id="ARBA00009865"/>
    </source>
</evidence>
<dbReference type="EMBL" id="CP096983">
    <property type="protein sequence ID" value="URZ12638.1"/>
    <property type="molecule type" value="Genomic_DNA"/>
</dbReference>
<dbReference type="Gene3D" id="2.60.120.200">
    <property type="match status" value="1"/>
</dbReference>
<dbReference type="InterPro" id="IPR051795">
    <property type="entry name" value="Glycosyl_Hydrlase_43"/>
</dbReference>
<dbReference type="GO" id="GO:0046556">
    <property type="term" value="F:alpha-L-arabinofuranosidase activity"/>
    <property type="evidence" value="ECO:0007669"/>
    <property type="project" value="UniProtKB-EC"/>
</dbReference>
<dbReference type="PANTHER" id="PTHR42812:SF12">
    <property type="entry name" value="BETA-XYLOSIDASE-RELATED"/>
    <property type="match status" value="1"/>
</dbReference>
<evidence type="ECO:0000256" key="3">
    <source>
        <dbReference type="ARBA" id="ARBA00023295"/>
    </source>
</evidence>
<gene>
    <name evidence="5" type="ORF">CROST_033610</name>
</gene>
<protein>
    <submittedName>
        <fullName evidence="5">Non-reducing end alpha-L-arabinofuranosidase BoGH43A</fullName>
        <ecNumber evidence="5">3.2.1.55</ecNumber>
    </submittedName>
</protein>
<dbReference type="AlphaFoldDB" id="A0A1S8KZK7"/>
<comment type="similarity">
    <text evidence="1 4">Belongs to the glycosyl hydrolase 43 family.</text>
</comment>
<dbReference type="InterPro" id="IPR023296">
    <property type="entry name" value="Glyco_hydro_beta-prop_sf"/>
</dbReference>
<dbReference type="EC" id="3.2.1.55" evidence="5"/>